<dbReference type="InterPro" id="IPR011990">
    <property type="entry name" value="TPR-like_helical_dom_sf"/>
</dbReference>
<evidence type="ECO:0000259" key="3">
    <source>
        <dbReference type="Pfam" id="PF14432"/>
    </source>
</evidence>
<evidence type="ECO:0000313" key="4">
    <source>
        <dbReference type="EMBL" id="KAK1267806.1"/>
    </source>
</evidence>
<keyword evidence="5" id="KW-1185">Reference proteome</keyword>
<protein>
    <submittedName>
        <fullName evidence="4">Pentatricopeptide repeat-containing protein</fullName>
    </submittedName>
</protein>
<dbReference type="InterPro" id="IPR032867">
    <property type="entry name" value="DYW_dom"/>
</dbReference>
<organism evidence="4 5">
    <name type="scientific">Acorus gramineus</name>
    <name type="common">Dwarf sweet flag</name>
    <dbReference type="NCBI Taxonomy" id="55184"/>
    <lineage>
        <taxon>Eukaryota</taxon>
        <taxon>Viridiplantae</taxon>
        <taxon>Streptophyta</taxon>
        <taxon>Embryophyta</taxon>
        <taxon>Tracheophyta</taxon>
        <taxon>Spermatophyta</taxon>
        <taxon>Magnoliopsida</taxon>
        <taxon>Liliopsida</taxon>
        <taxon>Acoraceae</taxon>
        <taxon>Acorus</taxon>
    </lineage>
</organism>
<feature type="repeat" description="PPR" evidence="2">
    <location>
        <begin position="383"/>
        <end position="413"/>
    </location>
</feature>
<evidence type="ECO:0000256" key="1">
    <source>
        <dbReference type="ARBA" id="ARBA00022737"/>
    </source>
</evidence>
<dbReference type="GO" id="GO:0009451">
    <property type="term" value="P:RNA modification"/>
    <property type="evidence" value="ECO:0007669"/>
    <property type="project" value="InterPro"/>
</dbReference>
<dbReference type="NCBIfam" id="TIGR00756">
    <property type="entry name" value="PPR"/>
    <property type="match status" value="2"/>
</dbReference>
<evidence type="ECO:0000313" key="5">
    <source>
        <dbReference type="Proteomes" id="UP001179952"/>
    </source>
</evidence>
<dbReference type="InterPro" id="IPR046960">
    <property type="entry name" value="PPR_At4g14850-like_plant"/>
</dbReference>
<dbReference type="InterPro" id="IPR046848">
    <property type="entry name" value="E_motif"/>
</dbReference>
<sequence>MYNNNHIFKNKKKPLKKKKKEGMWTLNGFPPNPALPPKEALKPKPLLLHSLSKSGHLDEALSVLLKSHPSIPPTTPTTNLEAYSHLLHSFITHKSLRHGELLHRHLLHSTPSLLRHPLIKSKLITLYSVCARIESARLVFDEDDDEPSWTAMVVAFSKNGLHEDSLSLYAGNASWRSDFADSAALKSCSALSAVRLGRAVHARVLKSAGEPDQVVLNALVRLYVKCGTLDEALKAFDGMPQRNVVSWNSLLSGFVGRGFFFELLDLFRRMQIESSVGFSWVTLTTVLSACSQVTALYKGREVHAQMVKSREEPDIPVLNSLMDMYAKCGVVDYCERVFRGMGCRDLMSWNTMLTCYAINGCARDALELFDEMVGRGRGGIKPDGVTFVALLSSCAHAGFVDEGQRLFDRMDVEFGVRKNVEHFACLVDLLGRAGLIDEAFEVTEKMPMRPGGSVWGSLLNSCRLHGDVDLGEIAAKRLFEIEPNNAGNYVLFSNMFAREKMWEEAKKVRVVMEEKGLKKEVGHSWVQVGSRIHSFIAGGGVSFRSSSEYKRVWEELVEAMEREGYVPDMDVVLHDVDEGTKAEWVCGHSERIAVVFGLLNSGDGIPIRITKNLRVCNDCHNVMKVVSKVTRRLIVMRDTNRFHHFRNGACSCGDFW</sequence>
<dbReference type="EMBL" id="JAUJYN010000006">
    <property type="protein sequence ID" value="KAK1267806.1"/>
    <property type="molecule type" value="Genomic_DNA"/>
</dbReference>
<reference evidence="4" key="1">
    <citation type="journal article" date="2023" name="Nat. Commun.">
        <title>Diploid and tetraploid genomes of Acorus and the evolution of monocots.</title>
        <authorList>
            <person name="Ma L."/>
            <person name="Liu K.W."/>
            <person name="Li Z."/>
            <person name="Hsiao Y.Y."/>
            <person name="Qi Y."/>
            <person name="Fu T."/>
            <person name="Tang G.D."/>
            <person name="Zhang D."/>
            <person name="Sun W.H."/>
            <person name="Liu D.K."/>
            <person name="Li Y."/>
            <person name="Chen G.Z."/>
            <person name="Liu X.D."/>
            <person name="Liao X.Y."/>
            <person name="Jiang Y.T."/>
            <person name="Yu X."/>
            <person name="Hao Y."/>
            <person name="Huang J."/>
            <person name="Zhao X.W."/>
            <person name="Ke S."/>
            <person name="Chen Y.Y."/>
            <person name="Wu W.L."/>
            <person name="Hsu J.L."/>
            <person name="Lin Y.F."/>
            <person name="Huang M.D."/>
            <person name="Li C.Y."/>
            <person name="Huang L."/>
            <person name="Wang Z.W."/>
            <person name="Zhao X."/>
            <person name="Zhong W.Y."/>
            <person name="Peng D.H."/>
            <person name="Ahmad S."/>
            <person name="Lan S."/>
            <person name="Zhang J.S."/>
            <person name="Tsai W.C."/>
            <person name="Van de Peer Y."/>
            <person name="Liu Z.J."/>
        </authorList>
    </citation>
    <scope>NUCLEOTIDE SEQUENCE</scope>
    <source>
        <strain evidence="4">SCP</strain>
    </source>
</reference>
<dbReference type="GO" id="GO:0008270">
    <property type="term" value="F:zinc ion binding"/>
    <property type="evidence" value="ECO:0007669"/>
    <property type="project" value="InterPro"/>
</dbReference>
<feature type="domain" description="DYW" evidence="3">
    <location>
        <begin position="564"/>
        <end position="656"/>
    </location>
</feature>
<dbReference type="Pfam" id="PF01535">
    <property type="entry name" value="PPR"/>
    <property type="match status" value="5"/>
</dbReference>
<keyword evidence="1" id="KW-0677">Repeat</keyword>
<gene>
    <name evidence="4" type="ORF">QJS04_geneDACA006802</name>
</gene>
<evidence type="ECO:0000256" key="2">
    <source>
        <dbReference type="PROSITE-ProRule" id="PRU00708"/>
    </source>
</evidence>
<dbReference type="Pfam" id="PF13041">
    <property type="entry name" value="PPR_2"/>
    <property type="match status" value="1"/>
</dbReference>
<dbReference type="Pfam" id="PF14432">
    <property type="entry name" value="DYW_deaminase"/>
    <property type="match status" value="1"/>
</dbReference>
<name>A0AAV9AUH2_ACOGR</name>
<dbReference type="AlphaFoldDB" id="A0AAV9AUH2"/>
<dbReference type="Pfam" id="PF20431">
    <property type="entry name" value="E_motif"/>
    <property type="match status" value="1"/>
</dbReference>
<dbReference type="PANTHER" id="PTHR47926">
    <property type="entry name" value="PENTATRICOPEPTIDE REPEAT-CONTAINING PROTEIN"/>
    <property type="match status" value="1"/>
</dbReference>
<dbReference type="PANTHER" id="PTHR47926:SF344">
    <property type="entry name" value="OS07G0636900 PROTEIN"/>
    <property type="match status" value="1"/>
</dbReference>
<dbReference type="FunFam" id="1.25.40.10:FF:000381">
    <property type="entry name" value="Pentatricopeptide repeat-containing protein"/>
    <property type="match status" value="1"/>
</dbReference>
<comment type="caution">
    <text evidence="4">The sequence shown here is derived from an EMBL/GenBank/DDBJ whole genome shotgun (WGS) entry which is preliminary data.</text>
</comment>
<proteinExistence type="predicted"/>
<dbReference type="FunFam" id="1.25.40.10:FF:000090">
    <property type="entry name" value="Pentatricopeptide repeat-containing protein, chloroplastic"/>
    <property type="match status" value="1"/>
</dbReference>
<dbReference type="Proteomes" id="UP001179952">
    <property type="component" value="Unassembled WGS sequence"/>
</dbReference>
<dbReference type="InterPro" id="IPR002885">
    <property type="entry name" value="PPR_rpt"/>
</dbReference>
<feature type="repeat" description="PPR" evidence="2">
    <location>
        <begin position="212"/>
        <end position="246"/>
    </location>
</feature>
<accession>A0AAV9AUH2</accession>
<feature type="repeat" description="PPR" evidence="2">
    <location>
        <begin position="345"/>
        <end position="379"/>
    </location>
</feature>
<dbReference type="PROSITE" id="PS51375">
    <property type="entry name" value="PPR"/>
    <property type="match status" value="3"/>
</dbReference>
<dbReference type="Gene3D" id="1.25.40.10">
    <property type="entry name" value="Tetratricopeptide repeat domain"/>
    <property type="match status" value="4"/>
</dbReference>
<reference evidence="4" key="2">
    <citation type="submission" date="2023-06" db="EMBL/GenBank/DDBJ databases">
        <authorList>
            <person name="Ma L."/>
            <person name="Liu K.-W."/>
            <person name="Li Z."/>
            <person name="Hsiao Y.-Y."/>
            <person name="Qi Y."/>
            <person name="Fu T."/>
            <person name="Tang G."/>
            <person name="Zhang D."/>
            <person name="Sun W.-H."/>
            <person name="Liu D.-K."/>
            <person name="Li Y."/>
            <person name="Chen G.-Z."/>
            <person name="Liu X.-D."/>
            <person name="Liao X.-Y."/>
            <person name="Jiang Y.-T."/>
            <person name="Yu X."/>
            <person name="Hao Y."/>
            <person name="Huang J."/>
            <person name="Zhao X.-W."/>
            <person name="Ke S."/>
            <person name="Chen Y.-Y."/>
            <person name="Wu W.-L."/>
            <person name="Hsu J.-L."/>
            <person name="Lin Y.-F."/>
            <person name="Huang M.-D."/>
            <person name="Li C.-Y."/>
            <person name="Huang L."/>
            <person name="Wang Z.-W."/>
            <person name="Zhao X."/>
            <person name="Zhong W.-Y."/>
            <person name="Peng D.-H."/>
            <person name="Ahmad S."/>
            <person name="Lan S."/>
            <person name="Zhang J.-S."/>
            <person name="Tsai W.-C."/>
            <person name="Van De Peer Y."/>
            <person name="Liu Z.-J."/>
        </authorList>
    </citation>
    <scope>NUCLEOTIDE SEQUENCE</scope>
    <source>
        <strain evidence="4">SCP</strain>
        <tissue evidence="4">Leaves</tissue>
    </source>
</reference>
<dbReference type="GO" id="GO:0003723">
    <property type="term" value="F:RNA binding"/>
    <property type="evidence" value="ECO:0007669"/>
    <property type="project" value="InterPro"/>
</dbReference>